<evidence type="ECO:0000256" key="1">
    <source>
        <dbReference type="ARBA" id="ARBA00004370"/>
    </source>
</evidence>
<protein>
    <recommendedName>
        <fullName evidence="10">Cytochrome c-type biogenesis protein CcmE</fullName>
    </recommendedName>
    <alternativeName>
        <fullName evidence="10">Cytochrome c maturation protein E</fullName>
    </alternativeName>
    <alternativeName>
        <fullName evidence="10">Heme chaperone CcmE</fullName>
    </alternativeName>
</protein>
<feature type="topological domain" description="Cytoplasmic" evidence="10">
    <location>
        <begin position="1"/>
        <end position="14"/>
    </location>
</feature>
<dbReference type="PANTHER" id="PTHR34128:SF2">
    <property type="entry name" value="CYTOCHROME C-TYPE BIOGENESIS PROTEIN CCME HOMOLOG, MITOCHONDRIAL"/>
    <property type="match status" value="1"/>
</dbReference>
<keyword evidence="3 10" id="KW-0812">Transmembrane</keyword>
<sequence>MNTQKTGLAPKHQRLILVVVALLVLVAAGMLAAWGLRSQADYFYLPEDIAKNPPEPGRAIRLGGMVQQGSIRTLSDGVTIAFRVTGREGNAIPVTYRGIVPDLFVEGSGVIANGRLGTNGTFEAETLLAKHDENYTPRELEGLSDQAMHEVLEESAAGTP</sequence>
<name>A0ABS7PB70_9SPHN</name>
<keyword evidence="6 10" id="KW-0735">Signal-anchor</keyword>
<keyword evidence="7 10" id="KW-1133">Transmembrane helix</keyword>
<keyword evidence="4 10" id="KW-0479">Metal-binding</keyword>
<dbReference type="HAMAP" id="MF_01959">
    <property type="entry name" value="CcmE"/>
    <property type="match status" value="1"/>
</dbReference>
<gene>
    <name evidence="10 12" type="primary">ccmE</name>
    <name evidence="10" type="synonym">cycJ</name>
    <name evidence="12" type="ORF">KYN89_00345</name>
</gene>
<dbReference type="NCBIfam" id="NF009727">
    <property type="entry name" value="PRK13254.1-1"/>
    <property type="match status" value="1"/>
</dbReference>
<feature type="transmembrane region" description="Helical" evidence="11">
    <location>
        <begin position="15"/>
        <end position="36"/>
    </location>
</feature>
<accession>A0ABS7PB70</accession>
<dbReference type="EMBL" id="JAHWXP010000001">
    <property type="protein sequence ID" value="MBY8335485.1"/>
    <property type="molecule type" value="Genomic_DNA"/>
</dbReference>
<keyword evidence="13" id="KW-1185">Reference proteome</keyword>
<dbReference type="SUPFAM" id="SSF82093">
    <property type="entry name" value="Heme chaperone CcmE"/>
    <property type="match status" value="1"/>
</dbReference>
<dbReference type="RefSeq" id="WP_222823303.1">
    <property type="nucleotide sequence ID" value="NZ_JAHWXP010000001.1"/>
</dbReference>
<keyword evidence="10" id="KW-1003">Cell membrane</keyword>
<evidence type="ECO:0000256" key="11">
    <source>
        <dbReference type="SAM" id="Phobius"/>
    </source>
</evidence>
<dbReference type="InterPro" id="IPR004329">
    <property type="entry name" value="CcmE"/>
</dbReference>
<reference evidence="12 13" key="1">
    <citation type="submission" date="2021-07" db="EMBL/GenBank/DDBJ databases">
        <title>Alteriqipengyuania abyssalis NZ-12B nov, sp.nov isolated from deep sea sponge in pacific ocean.</title>
        <authorList>
            <person name="Tareen S."/>
            <person name="Wink J."/>
        </authorList>
    </citation>
    <scope>NUCLEOTIDE SEQUENCE [LARGE SCALE GENOMIC DNA]</scope>
    <source>
        <strain evidence="12 13">NZ-12B</strain>
    </source>
</reference>
<evidence type="ECO:0000313" key="12">
    <source>
        <dbReference type="EMBL" id="MBY8335485.1"/>
    </source>
</evidence>
<proteinExistence type="inferred from homology"/>
<feature type="binding site" description="covalent" evidence="10">
    <location>
        <position position="131"/>
    </location>
    <ligand>
        <name>heme</name>
        <dbReference type="ChEBI" id="CHEBI:30413"/>
    </ligand>
</feature>
<evidence type="ECO:0000256" key="9">
    <source>
        <dbReference type="ARBA" id="ARBA00023136"/>
    </source>
</evidence>
<evidence type="ECO:0000256" key="10">
    <source>
        <dbReference type="HAMAP-Rule" id="MF_01959"/>
    </source>
</evidence>
<dbReference type="InterPro" id="IPR012340">
    <property type="entry name" value="NA-bd_OB-fold"/>
</dbReference>
<comment type="function">
    <text evidence="10">Heme chaperone required for the biogenesis of c-type cytochromes. Transiently binds heme delivered by CcmC and transfers the heme to apo-cytochromes in a process facilitated by CcmF and CcmH.</text>
</comment>
<organism evidence="12 13">
    <name type="scientific">Alteriqipengyuania abyssalis</name>
    <dbReference type="NCBI Taxonomy" id="2860200"/>
    <lineage>
        <taxon>Bacteria</taxon>
        <taxon>Pseudomonadati</taxon>
        <taxon>Pseudomonadota</taxon>
        <taxon>Alphaproteobacteria</taxon>
        <taxon>Sphingomonadales</taxon>
        <taxon>Erythrobacteraceae</taxon>
        <taxon>Alteriqipengyuania</taxon>
    </lineage>
</organism>
<evidence type="ECO:0000256" key="3">
    <source>
        <dbReference type="ARBA" id="ARBA00022692"/>
    </source>
</evidence>
<evidence type="ECO:0000256" key="2">
    <source>
        <dbReference type="ARBA" id="ARBA00022617"/>
    </source>
</evidence>
<feature type="binding site" description="axial binding residue" evidence="10">
    <location>
        <position position="135"/>
    </location>
    <ligand>
        <name>heme</name>
        <dbReference type="ChEBI" id="CHEBI:30413"/>
    </ligand>
    <ligandPart>
        <name>Fe</name>
        <dbReference type="ChEBI" id="CHEBI:18248"/>
    </ligandPart>
</feature>
<evidence type="ECO:0000256" key="7">
    <source>
        <dbReference type="ARBA" id="ARBA00022989"/>
    </source>
</evidence>
<comment type="subcellular location">
    <subcellularLocation>
        <location evidence="10">Cell membrane</location>
        <topology evidence="10">Single-pass type II membrane protein</topology>
    </subcellularLocation>
    <subcellularLocation>
        <location evidence="1">Membrane</location>
    </subcellularLocation>
</comment>
<comment type="similarity">
    <text evidence="10">Belongs to the CcmE/CycJ family.</text>
</comment>
<keyword evidence="8 10" id="KW-0408">Iron</keyword>
<dbReference type="Proteomes" id="UP000759298">
    <property type="component" value="Unassembled WGS sequence"/>
</dbReference>
<keyword evidence="9 10" id="KW-0472">Membrane</keyword>
<evidence type="ECO:0000256" key="6">
    <source>
        <dbReference type="ARBA" id="ARBA00022968"/>
    </source>
</evidence>
<dbReference type="InterPro" id="IPR036127">
    <property type="entry name" value="CcmE-like_sf"/>
</dbReference>
<evidence type="ECO:0000256" key="5">
    <source>
        <dbReference type="ARBA" id="ARBA00022748"/>
    </source>
</evidence>
<keyword evidence="2 10" id="KW-0349">Heme</keyword>
<evidence type="ECO:0000256" key="8">
    <source>
        <dbReference type="ARBA" id="ARBA00023004"/>
    </source>
</evidence>
<evidence type="ECO:0000313" key="13">
    <source>
        <dbReference type="Proteomes" id="UP000759298"/>
    </source>
</evidence>
<dbReference type="Pfam" id="PF03100">
    <property type="entry name" value="CcmE"/>
    <property type="match status" value="1"/>
</dbReference>
<feature type="topological domain" description="Extracellular" evidence="10">
    <location>
        <begin position="36"/>
        <end position="160"/>
    </location>
</feature>
<dbReference type="PANTHER" id="PTHR34128">
    <property type="entry name" value="CYTOCHROME C-TYPE BIOGENESIS PROTEIN CCME HOMOLOG, MITOCHONDRIAL"/>
    <property type="match status" value="1"/>
</dbReference>
<keyword evidence="5 10" id="KW-0201">Cytochrome c-type biogenesis</keyword>
<dbReference type="Gene3D" id="2.40.50.140">
    <property type="entry name" value="Nucleic acid-binding proteins"/>
    <property type="match status" value="1"/>
</dbReference>
<comment type="caution">
    <text evidence="12">The sequence shown here is derived from an EMBL/GenBank/DDBJ whole genome shotgun (WGS) entry which is preliminary data.</text>
</comment>
<evidence type="ECO:0000256" key="4">
    <source>
        <dbReference type="ARBA" id="ARBA00022723"/>
    </source>
</evidence>